<dbReference type="Pfam" id="PF00583">
    <property type="entry name" value="Acetyltransf_1"/>
    <property type="match status" value="1"/>
</dbReference>
<dbReference type="Proteomes" id="UP000184600">
    <property type="component" value="Unassembled WGS sequence"/>
</dbReference>
<keyword evidence="2" id="KW-0012">Acyltransferase</keyword>
<protein>
    <submittedName>
        <fullName evidence="4">Acetyltransferase</fullName>
    </submittedName>
</protein>
<evidence type="ECO:0000313" key="5">
    <source>
        <dbReference type="Proteomes" id="UP000184600"/>
    </source>
</evidence>
<dbReference type="OrthoDB" id="9787920at2"/>
<accession>A0A1M7YQU1</accession>
<evidence type="ECO:0000256" key="2">
    <source>
        <dbReference type="ARBA" id="ARBA00023315"/>
    </source>
</evidence>
<name>A0A1M7YQU1_9VIBR</name>
<dbReference type="InterPro" id="IPR050832">
    <property type="entry name" value="Bact_Acetyltransf"/>
</dbReference>
<sequence length="141" mass="16055">MKIDFTLSPQSEEIESIYHGLGEFNQTYVPEIEDQSFGLFVKDESGKVIGGLTGFIYITSIQIRFLWLSDALRNQGIGSQLIQRVENEARQRGIPNIAVDTYTFQAPGFYELCGFHEIGRYKDYLVKGVDKIFYHKCVSGN</sequence>
<evidence type="ECO:0000313" key="4">
    <source>
        <dbReference type="EMBL" id="SHO55004.1"/>
    </source>
</evidence>
<dbReference type="PROSITE" id="PS51186">
    <property type="entry name" value="GNAT"/>
    <property type="match status" value="1"/>
</dbReference>
<dbReference type="SUPFAM" id="SSF55729">
    <property type="entry name" value="Acyl-CoA N-acyltransferases (Nat)"/>
    <property type="match status" value="1"/>
</dbReference>
<dbReference type="RefSeq" id="WP_073579908.1">
    <property type="nucleotide sequence ID" value="NZ_AP024898.1"/>
</dbReference>
<keyword evidence="5" id="KW-1185">Reference proteome</keyword>
<dbReference type="PANTHER" id="PTHR43877:SF2">
    <property type="entry name" value="AMINOALKYLPHOSPHONATE N-ACETYLTRANSFERASE-RELATED"/>
    <property type="match status" value="1"/>
</dbReference>
<reference evidence="5" key="1">
    <citation type="submission" date="2016-12" db="EMBL/GenBank/DDBJ databases">
        <authorList>
            <person name="Rodrigo-Torres L."/>
            <person name="Arahal R.D."/>
            <person name="Lucena T."/>
        </authorList>
    </citation>
    <scope>NUCLEOTIDE SEQUENCE [LARGE SCALE GENOMIC DNA]</scope>
</reference>
<dbReference type="CDD" id="cd04301">
    <property type="entry name" value="NAT_SF"/>
    <property type="match status" value="1"/>
</dbReference>
<dbReference type="Gene3D" id="3.40.630.30">
    <property type="match status" value="1"/>
</dbReference>
<evidence type="ECO:0000256" key="1">
    <source>
        <dbReference type="ARBA" id="ARBA00022679"/>
    </source>
</evidence>
<organism evidence="4 5">
    <name type="scientific">Vibrio quintilis</name>
    <dbReference type="NCBI Taxonomy" id="1117707"/>
    <lineage>
        <taxon>Bacteria</taxon>
        <taxon>Pseudomonadati</taxon>
        <taxon>Pseudomonadota</taxon>
        <taxon>Gammaproteobacteria</taxon>
        <taxon>Vibrionales</taxon>
        <taxon>Vibrionaceae</taxon>
        <taxon>Vibrio</taxon>
    </lineage>
</organism>
<dbReference type="STRING" id="1117707.VQ7734_00723"/>
<dbReference type="EMBL" id="FRFG01000010">
    <property type="protein sequence ID" value="SHO55004.1"/>
    <property type="molecule type" value="Genomic_DNA"/>
</dbReference>
<dbReference type="InterPro" id="IPR016181">
    <property type="entry name" value="Acyl_CoA_acyltransferase"/>
</dbReference>
<keyword evidence="1 4" id="KW-0808">Transferase</keyword>
<evidence type="ECO:0000259" key="3">
    <source>
        <dbReference type="PROSITE" id="PS51186"/>
    </source>
</evidence>
<proteinExistence type="predicted"/>
<dbReference type="GO" id="GO:0016747">
    <property type="term" value="F:acyltransferase activity, transferring groups other than amino-acyl groups"/>
    <property type="evidence" value="ECO:0007669"/>
    <property type="project" value="InterPro"/>
</dbReference>
<dbReference type="InterPro" id="IPR000182">
    <property type="entry name" value="GNAT_dom"/>
</dbReference>
<dbReference type="PANTHER" id="PTHR43877">
    <property type="entry name" value="AMINOALKYLPHOSPHONATE N-ACETYLTRANSFERASE-RELATED-RELATED"/>
    <property type="match status" value="1"/>
</dbReference>
<gene>
    <name evidence="4" type="ORF">VQ7734_00723</name>
</gene>
<dbReference type="AlphaFoldDB" id="A0A1M7YQU1"/>
<feature type="domain" description="N-acetyltransferase" evidence="3">
    <location>
        <begin position="1"/>
        <end position="136"/>
    </location>
</feature>